<protein>
    <submittedName>
        <fullName evidence="1">Uncharacterized protein</fullName>
    </submittedName>
</protein>
<dbReference type="AlphaFoldDB" id="A0A392VIL6"/>
<dbReference type="EMBL" id="LXQA011134746">
    <property type="protein sequence ID" value="MCI86230.1"/>
    <property type="molecule type" value="Genomic_DNA"/>
</dbReference>
<comment type="caution">
    <text evidence="1">The sequence shown here is derived from an EMBL/GenBank/DDBJ whole genome shotgun (WGS) entry which is preliminary data.</text>
</comment>
<reference evidence="1 2" key="1">
    <citation type="journal article" date="2018" name="Front. Plant Sci.">
        <title>Red Clover (Trifolium pratense) and Zigzag Clover (T. medium) - A Picture of Genomic Similarities and Differences.</title>
        <authorList>
            <person name="Dluhosova J."/>
            <person name="Istvanek J."/>
            <person name="Nedelnik J."/>
            <person name="Repkova J."/>
        </authorList>
    </citation>
    <scope>NUCLEOTIDE SEQUENCE [LARGE SCALE GENOMIC DNA]</scope>
    <source>
        <strain evidence="2">cv. 10/8</strain>
        <tissue evidence="1">Leaf</tissue>
    </source>
</reference>
<keyword evidence="2" id="KW-1185">Reference proteome</keyword>
<evidence type="ECO:0000313" key="2">
    <source>
        <dbReference type="Proteomes" id="UP000265520"/>
    </source>
</evidence>
<organism evidence="1 2">
    <name type="scientific">Trifolium medium</name>
    <dbReference type="NCBI Taxonomy" id="97028"/>
    <lineage>
        <taxon>Eukaryota</taxon>
        <taxon>Viridiplantae</taxon>
        <taxon>Streptophyta</taxon>
        <taxon>Embryophyta</taxon>
        <taxon>Tracheophyta</taxon>
        <taxon>Spermatophyta</taxon>
        <taxon>Magnoliopsida</taxon>
        <taxon>eudicotyledons</taxon>
        <taxon>Gunneridae</taxon>
        <taxon>Pentapetalae</taxon>
        <taxon>rosids</taxon>
        <taxon>fabids</taxon>
        <taxon>Fabales</taxon>
        <taxon>Fabaceae</taxon>
        <taxon>Papilionoideae</taxon>
        <taxon>50 kb inversion clade</taxon>
        <taxon>NPAAA clade</taxon>
        <taxon>Hologalegina</taxon>
        <taxon>IRL clade</taxon>
        <taxon>Trifolieae</taxon>
        <taxon>Trifolium</taxon>
    </lineage>
</organism>
<dbReference type="Proteomes" id="UP000265520">
    <property type="component" value="Unassembled WGS sequence"/>
</dbReference>
<evidence type="ECO:0000313" key="1">
    <source>
        <dbReference type="EMBL" id="MCI86230.1"/>
    </source>
</evidence>
<accession>A0A392VIL6</accession>
<sequence>MKGSVNSIVSDKKINLVDQNHQKVEVVGMKRRAKDGVKLSQGDAKTADA</sequence>
<name>A0A392VIL6_9FABA</name>
<proteinExistence type="predicted"/>